<dbReference type="Gene3D" id="3.40.50.1820">
    <property type="entry name" value="alpha/beta hydrolase"/>
    <property type="match status" value="1"/>
</dbReference>
<evidence type="ECO:0000313" key="8">
    <source>
        <dbReference type="Proteomes" id="UP000472241"/>
    </source>
</evidence>
<feature type="domain" description="Alpha/beta hydrolase fold-3" evidence="6">
    <location>
        <begin position="70"/>
        <end position="259"/>
    </location>
</feature>
<gene>
    <name evidence="7" type="primary">AFMID</name>
</gene>
<dbReference type="GO" id="GO:0006569">
    <property type="term" value="P:L-tryptophan catabolic process"/>
    <property type="evidence" value="ECO:0007669"/>
    <property type="project" value="UniProtKB-KW"/>
</dbReference>
<evidence type="ECO:0000313" key="7">
    <source>
        <dbReference type="Ensembl" id="ENSLCNP00005024873.1"/>
    </source>
</evidence>
<evidence type="ECO:0000256" key="3">
    <source>
        <dbReference type="ARBA" id="ARBA00023079"/>
    </source>
</evidence>
<evidence type="ECO:0000256" key="2">
    <source>
        <dbReference type="ARBA" id="ARBA00022801"/>
    </source>
</evidence>
<dbReference type="Proteomes" id="UP000472241">
    <property type="component" value="Unplaced"/>
</dbReference>
<dbReference type="InterPro" id="IPR029058">
    <property type="entry name" value="AB_hydrolase_fold"/>
</dbReference>
<keyword evidence="8" id="KW-1185">Reference proteome</keyword>
<dbReference type="PANTHER" id="PTHR48081:SF33">
    <property type="entry name" value="KYNURENINE FORMAMIDASE"/>
    <property type="match status" value="1"/>
</dbReference>
<evidence type="ECO:0000256" key="5">
    <source>
        <dbReference type="SAM" id="MobiDB-lite"/>
    </source>
</evidence>
<sequence length="285" mass="31334">MRLLKGPEPPGGTCCMSPTETARGRTWTSTFPSKCLKVGEWAGGPAAGLSWAPGSAPTPFVCLTASPFCVFFHGGYWQSGSKDTSAFMVNPLTAQGVAVVIVAYDIAPKGTLDQMVDQVTRSIVYIQKQYPRNEGIYLCGHSAGAHLAAMMLLADWTKHAVAPNLRGFFLVSGIYDLEPIVFTSQNGPLLMTLEDARRNGPQQLLEAALTQPVDPACHVLVIVGQHDSPEFSRQSREFYQTLCRGGWNASFEELHDVDHFEIIWKLTQDDYVLTQMILRTILQEP</sequence>
<dbReference type="AlphaFoldDB" id="A0A667HCV8"/>
<keyword evidence="1" id="KW-0963">Cytoplasm</keyword>
<feature type="region of interest" description="Disordered" evidence="5">
    <location>
        <begin position="1"/>
        <end position="21"/>
    </location>
</feature>
<name>A0A667HCV8_LYNCA</name>
<accession>A0A667HCV8</accession>
<keyword evidence="3" id="KW-0823">Tryptophan catabolism</keyword>
<reference evidence="7" key="2">
    <citation type="submission" date="2025-09" db="UniProtKB">
        <authorList>
            <consortium name="Ensembl"/>
        </authorList>
    </citation>
    <scope>IDENTIFICATION</scope>
</reference>
<dbReference type="SUPFAM" id="SSF53474">
    <property type="entry name" value="alpha/beta-Hydrolases"/>
    <property type="match status" value="1"/>
</dbReference>
<dbReference type="Ensembl" id="ENSLCNT00005027786.1">
    <property type="protein sequence ID" value="ENSLCNP00005024873.1"/>
    <property type="gene ID" value="ENSLCNG00005016166.1"/>
</dbReference>
<dbReference type="GO" id="GO:0004061">
    <property type="term" value="F:arylformamidase activity"/>
    <property type="evidence" value="ECO:0007669"/>
    <property type="project" value="TreeGrafter"/>
</dbReference>
<dbReference type="PANTHER" id="PTHR48081">
    <property type="entry name" value="AB HYDROLASE SUPERFAMILY PROTEIN C4A8.06C"/>
    <property type="match status" value="1"/>
</dbReference>
<organism evidence="7 8">
    <name type="scientific">Lynx canadensis</name>
    <name type="common">Canada lynx</name>
    <name type="synonym">Felis canadensis</name>
    <dbReference type="NCBI Taxonomy" id="61383"/>
    <lineage>
        <taxon>Eukaryota</taxon>
        <taxon>Metazoa</taxon>
        <taxon>Chordata</taxon>
        <taxon>Craniata</taxon>
        <taxon>Vertebrata</taxon>
        <taxon>Euteleostomi</taxon>
        <taxon>Mammalia</taxon>
        <taxon>Eutheria</taxon>
        <taxon>Laurasiatheria</taxon>
        <taxon>Carnivora</taxon>
        <taxon>Feliformia</taxon>
        <taxon>Felidae</taxon>
        <taxon>Felinae</taxon>
        <taxon>Lynx</taxon>
    </lineage>
</organism>
<proteinExistence type="predicted"/>
<keyword evidence="2" id="KW-0378">Hydrolase</keyword>
<dbReference type="Pfam" id="PF07859">
    <property type="entry name" value="Abhydrolase_3"/>
    <property type="match status" value="1"/>
</dbReference>
<evidence type="ECO:0000256" key="4">
    <source>
        <dbReference type="ARBA" id="ARBA00023242"/>
    </source>
</evidence>
<dbReference type="FunFam" id="3.40.50.1820:FF:000134">
    <property type="entry name" value="Kynurenine formamidase"/>
    <property type="match status" value="1"/>
</dbReference>
<dbReference type="InterPro" id="IPR050300">
    <property type="entry name" value="GDXG_lipolytic_enzyme"/>
</dbReference>
<evidence type="ECO:0000256" key="1">
    <source>
        <dbReference type="ARBA" id="ARBA00022490"/>
    </source>
</evidence>
<reference evidence="7" key="1">
    <citation type="submission" date="2025-08" db="UniProtKB">
        <authorList>
            <consortium name="Ensembl"/>
        </authorList>
    </citation>
    <scope>IDENTIFICATION</scope>
</reference>
<evidence type="ECO:0000259" key="6">
    <source>
        <dbReference type="Pfam" id="PF07859"/>
    </source>
</evidence>
<protein>
    <submittedName>
        <fullName evidence="7">Arylformamidase</fullName>
    </submittedName>
</protein>
<dbReference type="InterPro" id="IPR013094">
    <property type="entry name" value="AB_hydrolase_3"/>
</dbReference>
<keyword evidence="4" id="KW-0539">Nucleus</keyword>